<dbReference type="Gene3D" id="3.30.40.10">
    <property type="entry name" value="Zinc/RING finger domain, C3HC4 (zinc finger)"/>
    <property type="match status" value="1"/>
</dbReference>
<organism evidence="7 8">
    <name type="scientific">Chlorella sorokiniana</name>
    <name type="common">Freshwater green alga</name>
    <dbReference type="NCBI Taxonomy" id="3076"/>
    <lineage>
        <taxon>Eukaryota</taxon>
        <taxon>Viridiplantae</taxon>
        <taxon>Chlorophyta</taxon>
        <taxon>core chlorophytes</taxon>
        <taxon>Trebouxiophyceae</taxon>
        <taxon>Chlorellales</taxon>
        <taxon>Chlorellaceae</taxon>
        <taxon>Chlorella clade</taxon>
        <taxon>Chlorella</taxon>
    </lineage>
</organism>
<dbReference type="STRING" id="3076.A0A2P6TGD8"/>
<keyword evidence="2 4" id="KW-0863">Zinc-finger</keyword>
<feature type="domain" description="RING-type" evidence="6">
    <location>
        <begin position="8"/>
        <end position="52"/>
    </location>
</feature>
<dbReference type="SUPFAM" id="SSF57850">
    <property type="entry name" value="RING/U-box"/>
    <property type="match status" value="1"/>
</dbReference>
<name>A0A2P6TGD8_CHLSO</name>
<dbReference type="PROSITE" id="PS00518">
    <property type="entry name" value="ZF_RING_1"/>
    <property type="match status" value="1"/>
</dbReference>
<proteinExistence type="predicted"/>
<sequence length="275" mass="29149">MTAEQHRCVICLSSPPSEPATVQGCSCGHEFCLACLEQWCRTRRQPKCPLCQHAIERIVCGGSEQDAPPPDRVEEEGPDLRCLDHSFFSAESDRLLCRARAAQMHLVRSAYGCGRSGSSAADDASDTLQQVIDTLAGYKDDMQREVPFEPEAVLHELYSLEQIVSSIAAGSWAGGGGGDAQLPARFSADDAAAGLQEWHDQSDSEEWSEEDDGLDSRTRKRLERTSLSSTPGRRPTPGGGGGSARRRSGAAGGGGGLAARGSSGSLSAGGSGRRR</sequence>
<dbReference type="AlphaFoldDB" id="A0A2P6TGD8"/>
<evidence type="ECO:0000313" key="8">
    <source>
        <dbReference type="Proteomes" id="UP000239899"/>
    </source>
</evidence>
<reference evidence="7 8" key="1">
    <citation type="journal article" date="2018" name="Plant J.">
        <title>Genome sequences of Chlorella sorokiniana UTEX 1602 and Micractinium conductrix SAG 241.80: implications to maltose excretion by a green alga.</title>
        <authorList>
            <person name="Arriola M.B."/>
            <person name="Velmurugan N."/>
            <person name="Zhang Y."/>
            <person name="Plunkett M.H."/>
            <person name="Hondzo H."/>
            <person name="Barney B.M."/>
        </authorList>
    </citation>
    <scope>NUCLEOTIDE SEQUENCE [LARGE SCALE GENOMIC DNA]</scope>
    <source>
        <strain evidence="8">UTEX 1602</strain>
    </source>
</reference>
<evidence type="ECO:0000256" key="5">
    <source>
        <dbReference type="SAM" id="MobiDB-lite"/>
    </source>
</evidence>
<keyword evidence="7" id="KW-0436">Ligase</keyword>
<protein>
    <submittedName>
        <fullName evidence="7">Ubiquitin E3 ligase ICP0</fullName>
    </submittedName>
</protein>
<evidence type="ECO:0000313" key="7">
    <source>
        <dbReference type="EMBL" id="PRW33183.1"/>
    </source>
</evidence>
<evidence type="ECO:0000256" key="3">
    <source>
        <dbReference type="ARBA" id="ARBA00022833"/>
    </source>
</evidence>
<dbReference type="Pfam" id="PF13639">
    <property type="entry name" value="zf-RING_2"/>
    <property type="match status" value="1"/>
</dbReference>
<evidence type="ECO:0000256" key="2">
    <source>
        <dbReference type="ARBA" id="ARBA00022771"/>
    </source>
</evidence>
<keyword evidence="3" id="KW-0862">Zinc</keyword>
<dbReference type="InterPro" id="IPR013083">
    <property type="entry name" value="Znf_RING/FYVE/PHD"/>
</dbReference>
<dbReference type="Proteomes" id="UP000239899">
    <property type="component" value="Unassembled WGS sequence"/>
</dbReference>
<dbReference type="PROSITE" id="PS50089">
    <property type="entry name" value="ZF_RING_2"/>
    <property type="match status" value="1"/>
</dbReference>
<comment type="caution">
    <text evidence="7">The sequence shown here is derived from an EMBL/GenBank/DDBJ whole genome shotgun (WGS) entry which is preliminary data.</text>
</comment>
<keyword evidence="1" id="KW-0479">Metal-binding</keyword>
<keyword evidence="8" id="KW-1185">Reference proteome</keyword>
<evidence type="ECO:0000256" key="1">
    <source>
        <dbReference type="ARBA" id="ARBA00022723"/>
    </source>
</evidence>
<evidence type="ECO:0000259" key="6">
    <source>
        <dbReference type="PROSITE" id="PS50089"/>
    </source>
</evidence>
<dbReference type="InterPro" id="IPR001841">
    <property type="entry name" value="Znf_RING"/>
</dbReference>
<dbReference type="GO" id="GO:0008270">
    <property type="term" value="F:zinc ion binding"/>
    <property type="evidence" value="ECO:0007669"/>
    <property type="project" value="UniProtKB-KW"/>
</dbReference>
<feature type="region of interest" description="Disordered" evidence="5">
    <location>
        <begin position="191"/>
        <end position="275"/>
    </location>
</feature>
<dbReference type="SMART" id="SM00184">
    <property type="entry name" value="RING"/>
    <property type="match status" value="1"/>
</dbReference>
<dbReference type="EMBL" id="LHPG02000017">
    <property type="protein sequence ID" value="PRW33183.1"/>
    <property type="molecule type" value="Genomic_DNA"/>
</dbReference>
<evidence type="ECO:0000256" key="4">
    <source>
        <dbReference type="PROSITE-ProRule" id="PRU00175"/>
    </source>
</evidence>
<dbReference type="OrthoDB" id="365379at2759"/>
<dbReference type="GO" id="GO:0016874">
    <property type="term" value="F:ligase activity"/>
    <property type="evidence" value="ECO:0007669"/>
    <property type="project" value="UniProtKB-KW"/>
</dbReference>
<accession>A0A2P6TGD8</accession>
<feature type="compositionally biased region" description="Acidic residues" evidence="5">
    <location>
        <begin position="203"/>
        <end position="213"/>
    </location>
</feature>
<gene>
    <name evidence="7" type="ORF">C2E21_7761</name>
</gene>
<dbReference type="InterPro" id="IPR017907">
    <property type="entry name" value="Znf_RING_CS"/>
</dbReference>